<proteinExistence type="predicted"/>
<dbReference type="GO" id="GO:0045271">
    <property type="term" value="C:respiratory chain complex I"/>
    <property type="evidence" value="ECO:0007669"/>
    <property type="project" value="InterPro"/>
</dbReference>
<reference evidence="2" key="1">
    <citation type="journal article" date="2020" name="Plant J.">
        <title>Transposons played a major role in the diversification between the closely related almond and peach genomes: results from the almond genome sequence.</title>
        <authorList>
            <person name="Alioto T."/>
            <person name="Alexiou K.G."/>
            <person name="Bardil A."/>
            <person name="Barteri F."/>
            <person name="Castanera R."/>
            <person name="Cruz F."/>
            <person name="Dhingra A."/>
            <person name="Duval H."/>
            <person name="Fernandez I Marti A."/>
            <person name="Frias L."/>
            <person name="Galan B."/>
            <person name="Garcia J.L."/>
            <person name="Howad W."/>
            <person name="Gomez-Garrido J."/>
            <person name="Gut M."/>
            <person name="Julca I."/>
            <person name="Morata J."/>
            <person name="Puigdomenech P."/>
            <person name="Ribeca P."/>
            <person name="Rubio Cabetas M.J."/>
            <person name="Vlasova A."/>
            <person name="Wirthensohn M."/>
            <person name="Garcia-Mas J."/>
            <person name="Gabaldon T."/>
            <person name="Casacuberta J.M."/>
            <person name="Arus P."/>
        </authorList>
    </citation>
    <scope>NUCLEOTIDE SEQUENCE [LARGE SCALE GENOMIC DNA]</scope>
    <source>
        <strain evidence="2">cv. Texas</strain>
    </source>
</reference>
<protein>
    <submittedName>
        <fullName evidence="1">PREDICTED: NADH dehydrogenase</fullName>
    </submittedName>
</protein>
<gene>
    <name evidence="1" type="ORF">ALMOND_2B007584</name>
</gene>
<evidence type="ECO:0000313" key="1">
    <source>
        <dbReference type="EMBL" id="VVA25739.1"/>
    </source>
</evidence>
<dbReference type="Gramene" id="VVA25739">
    <property type="protein sequence ID" value="VVA25739"/>
    <property type="gene ID" value="Prudul26B007584"/>
</dbReference>
<dbReference type="InParanoid" id="A0A5E4FF35"/>
<name>A0A5E4FF35_PRUDU</name>
<dbReference type="EMBL" id="CABIKO010000098">
    <property type="protein sequence ID" value="VVA25739.1"/>
    <property type="molecule type" value="Genomic_DNA"/>
</dbReference>
<dbReference type="Proteomes" id="UP000327085">
    <property type="component" value="Chromosome 1"/>
</dbReference>
<dbReference type="PANTHER" id="PTHR36987:SF1">
    <property type="entry name" value="NADH DEHYDROGENASE [UBIQUINONE] 1 BETA SUBCOMPLEX SUBUNIT 2"/>
    <property type="match status" value="1"/>
</dbReference>
<dbReference type="GO" id="GO:0005743">
    <property type="term" value="C:mitochondrial inner membrane"/>
    <property type="evidence" value="ECO:0007669"/>
    <property type="project" value="InterPro"/>
</dbReference>
<accession>A0A5E4FF35</accession>
<sequence length="123" mass="14035">MGGGHGEGTTYKGFTVHQPKRWHTLTGKGMCAMMWFWVLYRAKVGDIPGRGMVIIPMVIISRAFTLFTNYHMSFDLEACTRLSSYGFLNVVDARIVMLYIWEICGFRDAIHMGNLWVSLSYQA</sequence>
<organism evidence="1 2">
    <name type="scientific">Prunus dulcis</name>
    <name type="common">Almond</name>
    <name type="synonym">Amygdalus dulcis</name>
    <dbReference type="NCBI Taxonomy" id="3755"/>
    <lineage>
        <taxon>Eukaryota</taxon>
        <taxon>Viridiplantae</taxon>
        <taxon>Streptophyta</taxon>
        <taxon>Embryophyta</taxon>
        <taxon>Tracheophyta</taxon>
        <taxon>Spermatophyta</taxon>
        <taxon>Magnoliopsida</taxon>
        <taxon>eudicotyledons</taxon>
        <taxon>Gunneridae</taxon>
        <taxon>Pentapetalae</taxon>
        <taxon>rosids</taxon>
        <taxon>fabids</taxon>
        <taxon>Rosales</taxon>
        <taxon>Rosaceae</taxon>
        <taxon>Amygdaloideae</taxon>
        <taxon>Amygdaleae</taxon>
        <taxon>Prunus</taxon>
    </lineage>
</organism>
<evidence type="ECO:0000313" key="2">
    <source>
        <dbReference type="Proteomes" id="UP000327085"/>
    </source>
</evidence>
<dbReference type="PANTHER" id="PTHR36987">
    <property type="entry name" value="NADH DEHYDROGENASE [UBIQUINONE] 1 BETA SUBCOMPLEX SUBUNIT 2-LIKE"/>
    <property type="match status" value="1"/>
</dbReference>
<dbReference type="InterPro" id="IPR044980">
    <property type="entry name" value="NDUFB2_plant/fungi"/>
</dbReference>
<dbReference type="AlphaFoldDB" id="A0A5E4FF35"/>